<evidence type="ECO:0000313" key="2">
    <source>
        <dbReference type="Proteomes" id="UP000568877"/>
    </source>
</evidence>
<comment type="caution">
    <text evidence="1">The sequence shown here is derived from an EMBL/GenBank/DDBJ whole genome shotgun (WGS) entry which is preliminary data.</text>
</comment>
<sequence length="51" mass="5640">MTNHLANITGLASVSWVDHDKRNACEPGFILGKKNEVAQRPKNGVFFVELS</sequence>
<evidence type="ECO:0000313" key="1">
    <source>
        <dbReference type="EMBL" id="GFP32954.1"/>
    </source>
</evidence>
<dbReference type="Proteomes" id="UP000568877">
    <property type="component" value="Unassembled WGS sequence"/>
</dbReference>
<gene>
    <name evidence="1" type="ORF">HKBW3S42_01263</name>
</gene>
<organism evidence="1 2">
    <name type="scientific">Candidatus Hakubella thermalkaliphila</name>
    <dbReference type="NCBI Taxonomy" id="2754717"/>
    <lineage>
        <taxon>Bacteria</taxon>
        <taxon>Bacillati</taxon>
        <taxon>Actinomycetota</taxon>
        <taxon>Actinomycetota incertae sedis</taxon>
        <taxon>Candidatus Hakubellales</taxon>
        <taxon>Candidatus Hakubellaceae</taxon>
        <taxon>Candidatus Hakubella</taxon>
    </lineage>
</organism>
<reference evidence="1 2" key="1">
    <citation type="journal article" date="2020" name="Front. Microbiol.">
        <title>Single-cell genomics of novel Actinobacteria with the Wood-Ljungdahl pathway discovered in a serpentinizing system.</title>
        <authorList>
            <person name="Merino N."/>
            <person name="Kawai M."/>
            <person name="Boyd E.S."/>
            <person name="Colman D.R."/>
            <person name="McGlynn S.E."/>
            <person name="Nealson K.H."/>
            <person name="Kurokawa K."/>
            <person name="Hongoh Y."/>
        </authorList>
    </citation>
    <scope>NUCLEOTIDE SEQUENCE [LARGE SCALE GENOMIC DNA]</scope>
    <source>
        <strain evidence="1 2">S42</strain>
    </source>
</reference>
<accession>A0A6V8PMH7</accession>
<name>A0A6V8PMH7_9ACTN</name>
<dbReference type="EMBL" id="BLSA01000210">
    <property type="protein sequence ID" value="GFP32954.1"/>
    <property type="molecule type" value="Genomic_DNA"/>
</dbReference>
<protein>
    <submittedName>
        <fullName evidence="1">Uncharacterized protein</fullName>
    </submittedName>
</protein>
<proteinExistence type="predicted"/>
<dbReference type="AlphaFoldDB" id="A0A6V8PMH7"/>